<dbReference type="AlphaFoldDB" id="M3K2W8"/>
<name>M3K2W8_CANMX</name>
<feature type="non-terminal residue" evidence="1">
    <location>
        <position position="1"/>
    </location>
</feature>
<dbReference type="STRING" id="1245528.M3K2W8"/>
<reference evidence="1 2" key="1">
    <citation type="submission" date="2013-02" db="EMBL/GenBank/DDBJ databases">
        <title>Genome sequence of Candida maltosa Xu316, a potential industrial strain for xylitol and ethanol production.</title>
        <authorList>
            <person name="Yu J."/>
            <person name="Wang Q."/>
            <person name="Geng X."/>
            <person name="Bao W."/>
            <person name="He P."/>
            <person name="Cai J."/>
        </authorList>
    </citation>
    <scope>NUCLEOTIDE SEQUENCE [LARGE SCALE GENOMIC DNA]</scope>
    <source>
        <strain evidence="2">Xu316</strain>
    </source>
</reference>
<comment type="caution">
    <text evidence="1">The sequence shown here is derived from an EMBL/GenBank/DDBJ whole genome shotgun (WGS) entry which is preliminary data.</text>
</comment>
<keyword evidence="2" id="KW-1185">Reference proteome</keyword>
<accession>M3K2W8</accession>
<proteinExistence type="predicted"/>
<organism evidence="1 2">
    <name type="scientific">Candida maltosa (strain Xu316)</name>
    <name type="common">Yeast</name>
    <dbReference type="NCBI Taxonomy" id="1245528"/>
    <lineage>
        <taxon>Eukaryota</taxon>
        <taxon>Fungi</taxon>
        <taxon>Dikarya</taxon>
        <taxon>Ascomycota</taxon>
        <taxon>Saccharomycotina</taxon>
        <taxon>Pichiomycetes</taxon>
        <taxon>Debaryomycetaceae</taxon>
        <taxon>Candida/Lodderomyces clade</taxon>
        <taxon>Candida</taxon>
    </lineage>
</organism>
<sequence>SKERENQITIRKTDKQTSNQIFSIKKKIALLEWDYGIRIQLLNKAYFDKSQLLAYLSDEKKKELSQKAKLIRGPTYVPSREEGSSLSQLKAAVGMNPLFNFSGDFSNPIASFYRLIPPAWVNQKLLDVFFQEVYPLVPIIDEMDFRKSIDKLLGPIVEGQYINSVPN</sequence>
<evidence type="ECO:0000313" key="2">
    <source>
        <dbReference type="Proteomes" id="UP000011777"/>
    </source>
</evidence>
<feature type="non-terminal residue" evidence="1">
    <location>
        <position position="167"/>
    </location>
</feature>
<gene>
    <name evidence="1" type="ORF">G210_0247</name>
</gene>
<dbReference type="CDD" id="cd12148">
    <property type="entry name" value="fungal_TF_MHR"/>
    <property type="match status" value="1"/>
</dbReference>
<evidence type="ECO:0000313" key="1">
    <source>
        <dbReference type="EMBL" id="EMG49074.1"/>
    </source>
</evidence>
<dbReference type="EMBL" id="AOGT01000825">
    <property type="protein sequence ID" value="EMG49074.1"/>
    <property type="molecule type" value="Genomic_DNA"/>
</dbReference>
<dbReference type="OrthoDB" id="4159781at2759"/>
<dbReference type="Proteomes" id="UP000011777">
    <property type="component" value="Unassembled WGS sequence"/>
</dbReference>
<dbReference type="HOGENOM" id="CLU_102032_0_0_1"/>
<protein>
    <submittedName>
        <fullName evidence="1">Uncharacterized protein</fullName>
    </submittedName>
</protein>